<organism evidence="1">
    <name type="scientific">Micrurus spixii</name>
    <name type="common">Amazon coral snake</name>
    <dbReference type="NCBI Taxonomy" id="129469"/>
    <lineage>
        <taxon>Eukaryota</taxon>
        <taxon>Metazoa</taxon>
        <taxon>Chordata</taxon>
        <taxon>Craniata</taxon>
        <taxon>Vertebrata</taxon>
        <taxon>Euteleostomi</taxon>
        <taxon>Lepidosauria</taxon>
        <taxon>Squamata</taxon>
        <taxon>Bifurcata</taxon>
        <taxon>Unidentata</taxon>
        <taxon>Episquamata</taxon>
        <taxon>Toxicofera</taxon>
        <taxon>Serpentes</taxon>
        <taxon>Colubroidea</taxon>
        <taxon>Elapidae</taxon>
        <taxon>Elapinae</taxon>
        <taxon>Micrurus</taxon>
    </lineage>
</organism>
<protein>
    <recommendedName>
        <fullName evidence="2">HTH CENPB-type domain-containing protein</fullName>
    </recommendedName>
</protein>
<accession>A0A2D4N3M2</accession>
<reference evidence="1" key="2">
    <citation type="submission" date="2017-11" db="EMBL/GenBank/DDBJ databases">
        <title>Coralsnake Venomics: Analyses of Venom Gland Transcriptomes and Proteomes of Six Brazilian Taxa.</title>
        <authorList>
            <person name="Aird S.D."/>
            <person name="Jorge da Silva N."/>
            <person name="Qiu L."/>
            <person name="Villar-Briones A."/>
            <person name="Aparecida-Saddi V."/>
            <person name="Campos-Telles M.P."/>
            <person name="Grau M."/>
            <person name="Mikheyev A.S."/>
        </authorList>
    </citation>
    <scope>NUCLEOTIDE SEQUENCE</scope>
    <source>
        <tissue evidence="1">Venom_gland</tissue>
    </source>
</reference>
<dbReference type="AlphaFoldDB" id="A0A2D4N3M2"/>
<evidence type="ECO:0000313" key="1">
    <source>
        <dbReference type="EMBL" id="LAB39938.1"/>
    </source>
</evidence>
<proteinExistence type="predicted"/>
<dbReference type="EMBL" id="IACM01150032">
    <property type="protein sequence ID" value="LAB39938.1"/>
    <property type="molecule type" value="Transcribed_RNA"/>
</dbReference>
<reference evidence="1" key="1">
    <citation type="submission" date="2017-07" db="EMBL/GenBank/DDBJ databases">
        <authorList>
            <person name="Mikheyev A."/>
            <person name="Grau M."/>
        </authorList>
    </citation>
    <scope>NUCLEOTIDE SEQUENCE</scope>
    <source>
        <tissue evidence="1">Venom_gland</tissue>
    </source>
</reference>
<evidence type="ECO:0008006" key="2">
    <source>
        <dbReference type="Google" id="ProtNLM"/>
    </source>
</evidence>
<name>A0A2D4N3M2_9SAUR</name>
<sequence length="164" mass="18526">MAPHLEISPEFKAPQCWLDDFLQRYELSLRRSTTVFKVENTELIKRALAFKSFVDGIDFSKYQLSNMIALDETAVFMSQGSQMTIDQRGASSIYFPSTGYKSAHITCILAICLNGKKAPPLIITKGKKNKIECVSGIYVLETEKPWCTQAVIRKWVALMLPLVL</sequence>